<feature type="compositionally biased region" description="Acidic residues" evidence="1">
    <location>
        <begin position="201"/>
        <end position="211"/>
    </location>
</feature>
<feature type="compositionally biased region" description="Pro residues" evidence="1">
    <location>
        <begin position="77"/>
        <end position="93"/>
    </location>
</feature>
<evidence type="ECO:0000313" key="2">
    <source>
        <dbReference type="EMBL" id="KAK8387127.1"/>
    </source>
</evidence>
<organism evidence="2 3">
    <name type="scientific">Scylla paramamosain</name>
    <name type="common">Mud crab</name>
    <dbReference type="NCBI Taxonomy" id="85552"/>
    <lineage>
        <taxon>Eukaryota</taxon>
        <taxon>Metazoa</taxon>
        <taxon>Ecdysozoa</taxon>
        <taxon>Arthropoda</taxon>
        <taxon>Crustacea</taxon>
        <taxon>Multicrustacea</taxon>
        <taxon>Malacostraca</taxon>
        <taxon>Eumalacostraca</taxon>
        <taxon>Eucarida</taxon>
        <taxon>Decapoda</taxon>
        <taxon>Pleocyemata</taxon>
        <taxon>Brachyura</taxon>
        <taxon>Eubrachyura</taxon>
        <taxon>Portunoidea</taxon>
        <taxon>Portunidae</taxon>
        <taxon>Portuninae</taxon>
        <taxon>Scylla</taxon>
    </lineage>
</organism>
<dbReference type="EMBL" id="JARAKH010000030">
    <property type="protein sequence ID" value="KAK8387127.1"/>
    <property type="molecule type" value="Genomic_DNA"/>
</dbReference>
<dbReference type="AlphaFoldDB" id="A0AAW0TKD8"/>
<name>A0AAW0TKD8_SCYPA</name>
<accession>A0AAW0TKD8</accession>
<feature type="region of interest" description="Disordered" evidence="1">
    <location>
        <begin position="75"/>
        <end position="159"/>
    </location>
</feature>
<feature type="region of interest" description="Disordered" evidence="1">
    <location>
        <begin position="189"/>
        <end position="216"/>
    </location>
</feature>
<evidence type="ECO:0000256" key="1">
    <source>
        <dbReference type="SAM" id="MobiDB-lite"/>
    </source>
</evidence>
<sequence length="247" mass="28357">MLKFLVQGGAVPFGYAPDMNGSDPLPCLHHHNPARQDVLPHHAYHYVRDQLPDVILSNTPPSSPLRRTRSCHAFFPDTPPPSPPLPPTPPLTPGTPRAGERATRAEGGNLEQVEMDEPSPPELPELCWPLPPRRHAPREEEEGGQEEQGEEEERDEEQQRRWRYIGTDLRNIADQFQFRYSKALETKSQRRRRRRERREEEVEEEDVEEGREEQGGALSLSIPSALTRCLSASFFLIICWRIVDKLH</sequence>
<keyword evidence="3" id="KW-1185">Reference proteome</keyword>
<reference evidence="2 3" key="1">
    <citation type="submission" date="2023-03" db="EMBL/GenBank/DDBJ databases">
        <title>High-quality genome of Scylla paramamosain provides insights in environmental adaptation.</title>
        <authorList>
            <person name="Zhang L."/>
        </authorList>
    </citation>
    <scope>NUCLEOTIDE SEQUENCE [LARGE SCALE GENOMIC DNA]</scope>
    <source>
        <strain evidence="2">LZ_2023a</strain>
        <tissue evidence="2">Muscle</tissue>
    </source>
</reference>
<gene>
    <name evidence="2" type="ORF">O3P69_018053</name>
</gene>
<feature type="compositionally biased region" description="Acidic residues" evidence="1">
    <location>
        <begin position="139"/>
        <end position="156"/>
    </location>
</feature>
<dbReference type="Proteomes" id="UP001487740">
    <property type="component" value="Unassembled WGS sequence"/>
</dbReference>
<proteinExistence type="predicted"/>
<evidence type="ECO:0000313" key="3">
    <source>
        <dbReference type="Proteomes" id="UP001487740"/>
    </source>
</evidence>
<protein>
    <submittedName>
        <fullName evidence="2">Uncharacterized protein</fullName>
    </submittedName>
</protein>
<comment type="caution">
    <text evidence="2">The sequence shown here is derived from an EMBL/GenBank/DDBJ whole genome shotgun (WGS) entry which is preliminary data.</text>
</comment>